<keyword evidence="5" id="KW-1185">Reference proteome</keyword>
<reference evidence="4 5" key="1">
    <citation type="submission" date="2016-10" db="EMBL/GenBank/DDBJ databases">
        <authorList>
            <person name="de Groot N.N."/>
        </authorList>
    </citation>
    <scope>NUCLEOTIDE SEQUENCE [LARGE SCALE GENOMIC DNA]</scope>
    <source>
        <strain evidence="4 5">DSM 43357</strain>
    </source>
</reference>
<evidence type="ECO:0000256" key="2">
    <source>
        <dbReference type="SAM" id="Phobius"/>
    </source>
</evidence>
<feature type="transmembrane region" description="Helical" evidence="2">
    <location>
        <begin position="43"/>
        <end position="64"/>
    </location>
</feature>
<accession>A0A1H7WU43</accession>
<keyword evidence="2" id="KW-0472">Membrane</keyword>
<protein>
    <recommendedName>
        <fullName evidence="3">FtsX extracellular domain-containing protein</fullName>
    </recommendedName>
</protein>
<dbReference type="STRING" id="46177.SAMN05660976_04603"/>
<feature type="domain" description="FtsX extracellular" evidence="3">
    <location>
        <begin position="99"/>
        <end position="203"/>
    </location>
</feature>
<organism evidence="4 5">
    <name type="scientific">Nonomuraea pusilla</name>
    <dbReference type="NCBI Taxonomy" id="46177"/>
    <lineage>
        <taxon>Bacteria</taxon>
        <taxon>Bacillati</taxon>
        <taxon>Actinomycetota</taxon>
        <taxon>Actinomycetes</taxon>
        <taxon>Streptosporangiales</taxon>
        <taxon>Streptosporangiaceae</taxon>
        <taxon>Nonomuraea</taxon>
    </lineage>
</organism>
<dbReference type="EMBL" id="FOBF01000011">
    <property type="protein sequence ID" value="SEM25120.1"/>
    <property type="molecule type" value="Genomic_DNA"/>
</dbReference>
<evidence type="ECO:0000259" key="3">
    <source>
        <dbReference type="Pfam" id="PF18075"/>
    </source>
</evidence>
<keyword evidence="2" id="KW-0812">Transmembrane</keyword>
<proteinExistence type="predicted"/>
<sequence>MKDLNGLITSLRPNTEDAYQRRREADLARAFATRRRRGFSLRLRLVAVAAPVALAGIVAAVALAPSGTLSPDHSAATDQDVRAASLHQFVLMSSKEPGIRVFLCKQDSPWPACGGIMADPPGRGTAITEQQKADVERRLGELPGVLRVTFEDQAAALARFRKFAPQMTDVGIEAMNESFLLTMEPGADYSPVIRRAKSMPGVSNAFEQVPAPQTPPLSTSQPAE</sequence>
<name>A0A1H7WU43_9ACTN</name>
<dbReference type="AlphaFoldDB" id="A0A1H7WU43"/>
<dbReference type="Proteomes" id="UP000198953">
    <property type="component" value="Unassembled WGS sequence"/>
</dbReference>
<dbReference type="OrthoDB" id="3525000at2"/>
<evidence type="ECO:0000313" key="5">
    <source>
        <dbReference type="Proteomes" id="UP000198953"/>
    </source>
</evidence>
<evidence type="ECO:0000256" key="1">
    <source>
        <dbReference type="SAM" id="MobiDB-lite"/>
    </source>
</evidence>
<evidence type="ECO:0000313" key="4">
    <source>
        <dbReference type="EMBL" id="SEM25120.1"/>
    </source>
</evidence>
<gene>
    <name evidence="4" type="ORF">SAMN05660976_04603</name>
</gene>
<feature type="region of interest" description="Disordered" evidence="1">
    <location>
        <begin position="203"/>
        <end position="224"/>
    </location>
</feature>
<dbReference type="Pfam" id="PF18075">
    <property type="entry name" value="FtsX_ECD"/>
    <property type="match status" value="1"/>
</dbReference>
<dbReference type="Gene3D" id="3.30.70.3040">
    <property type="match status" value="1"/>
</dbReference>
<dbReference type="InterPro" id="IPR040690">
    <property type="entry name" value="FtsX_ECD"/>
</dbReference>
<keyword evidence="2" id="KW-1133">Transmembrane helix</keyword>
<dbReference type="RefSeq" id="WP_091102659.1">
    <property type="nucleotide sequence ID" value="NZ_FOBF01000011.1"/>
</dbReference>